<sequence>MNNFKYALFSVPLLIVLWLTPFHAPKANKAEGTELVWLTNLEDAQKISKKTGRPIFANFTGSDWCGWCHKLAREVFNTPEFKEWSDKNVVLLELDFPRNKALDEKLKAQNNSLLQFFQVQGFPTIWVFTMEMDKTTNKYTINPIGKTGYLNGGPKVFTESVDGMITQYKTQQKEKSKEEKTSKKS</sequence>
<evidence type="ECO:0000256" key="2">
    <source>
        <dbReference type="SAM" id="SignalP"/>
    </source>
</evidence>
<dbReference type="PROSITE" id="PS51352">
    <property type="entry name" value="THIOREDOXIN_2"/>
    <property type="match status" value="1"/>
</dbReference>
<dbReference type="InterPro" id="IPR051099">
    <property type="entry name" value="AGR/TXD"/>
</dbReference>
<evidence type="ECO:0000313" key="5">
    <source>
        <dbReference type="Proteomes" id="UP000297407"/>
    </source>
</evidence>
<feature type="signal peptide" evidence="2">
    <location>
        <begin position="1"/>
        <end position="24"/>
    </location>
</feature>
<dbReference type="InterPro" id="IPR013766">
    <property type="entry name" value="Thioredoxin_domain"/>
</dbReference>
<dbReference type="SUPFAM" id="SSF52833">
    <property type="entry name" value="Thioredoxin-like"/>
    <property type="match status" value="1"/>
</dbReference>
<evidence type="ECO:0000256" key="1">
    <source>
        <dbReference type="ARBA" id="ARBA00022729"/>
    </source>
</evidence>
<name>A0A4Z0L881_9FLAO</name>
<evidence type="ECO:0000313" key="4">
    <source>
        <dbReference type="EMBL" id="TGD57350.1"/>
    </source>
</evidence>
<evidence type="ECO:0000259" key="3">
    <source>
        <dbReference type="PROSITE" id="PS51352"/>
    </source>
</evidence>
<comment type="caution">
    <text evidence="4">The sequence shown here is derived from an EMBL/GenBank/DDBJ whole genome shotgun (WGS) entry which is preliminary data.</text>
</comment>
<dbReference type="Pfam" id="PF13899">
    <property type="entry name" value="Thioredoxin_7"/>
    <property type="match status" value="1"/>
</dbReference>
<dbReference type="OrthoDB" id="981626at2"/>
<dbReference type="EMBL" id="SRLH01000006">
    <property type="protein sequence ID" value="TGD57350.1"/>
    <property type="molecule type" value="Genomic_DNA"/>
</dbReference>
<dbReference type="PANTHER" id="PTHR15337">
    <property type="entry name" value="ANTERIOR GRADIENT PROTEIN-RELATED"/>
    <property type="match status" value="1"/>
</dbReference>
<feature type="chain" id="PRO_5021468729" evidence="2">
    <location>
        <begin position="25"/>
        <end position="185"/>
    </location>
</feature>
<dbReference type="AlphaFoldDB" id="A0A4Z0L881"/>
<dbReference type="RefSeq" id="WP_135526955.1">
    <property type="nucleotide sequence ID" value="NZ_SRLH01000006.1"/>
</dbReference>
<dbReference type="Proteomes" id="UP000297407">
    <property type="component" value="Unassembled WGS sequence"/>
</dbReference>
<keyword evidence="1 2" id="KW-0732">Signal</keyword>
<accession>A0A4Z0L881</accession>
<proteinExistence type="predicted"/>
<gene>
    <name evidence="4" type="ORF">E4635_12075</name>
</gene>
<reference evidence="4 5" key="1">
    <citation type="submission" date="2019-04" db="EMBL/GenBank/DDBJ databases">
        <title>Flavobacterium sp. strain DS2-A Genome sequencing and assembly.</title>
        <authorList>
            <person name="Kim I."/>
        </authorList>
    </citation>
    <scope>NUCLEOTIDE SEQUENCE [LARGE SCALE GENOMIC DNA]</scope>
    <source>
        <strain evidence="4 5">DS2-A</strain>
    </source>
</reference>
<protein>
    <submittedName>
        <fullName evidence="4">Thioredoxin family protein</fullName>
    </submittedName>
</protein>
<organism evidence="4 5">
    <name type="scientific">Flavobacterium humi</name>
    <dbReference type="NCBI Taxonomy" id="2562683"/>
    <lineage>
        <taxon>Bacteria</taxon>
        <taxon>Pseudomonadati</taxon>
        <taxon>Bacteroidota</taxon>
        <taxon>Flavobacteriia</taxon>
        <taxon>Flavobacteriales</taxon>
        <taxon>Flavobacteriaceae</taxon>
        <taxon>Flavobacterium</taxon>
    </lineage>
</organism>
<feature type="domain" description="Thioredoxin" evidence="3">
    <location>
        <begin position="13"/>
        <end position="173"/>
    </location>
</feature>
<dbReference type="PANTHER" id="PTHR15337:SF11">
    <property type="entry name" value="THIOREDOXIN DOMAIN-CONTAINING PROTEIN"/>
    <property type="match status" value="1"/>
</dbReference>
<keyword evidence="5" id="KW-1185">Reference proteome</keyword>
<dbReference type="Gene3D" id="3.40.30.10">
    <property type="entry name" value="Glutaredoxin"/>
    <property type="match status" value="1"/>
</dbReference>
<dbReference type="InterPro" id="IPR036249">
    <property type="entry name" value="Thioredoxin-like_sf"/>
</dbReference>